<dbReference type="Proteomes" id="UP001059041">
    <property type="component" value="Linkage Group LG9"/>
</dbReference>
<evidence type="ECO:0000256" key="2">
    <source>
        <dbReference type="SAM" id="SignalP"/>
    </source>
</evidence>
<dbReference type="InterPro" id="IPR046616">
    <property type="entry name" value="DUF6729"/>
</dbReference>
<feature type="signal peptide" evidence="2">
    <location>
        <begin position="1"/>
        <end position="26"/>
    </location>
</feature>
<proteinExistence type="predicted"/>
<protein>
    <recommendedName>
        <fullName evidence="3">DUF6729 domain-containing protein</fullName>
    </recommendedName>
</protein>
<gene>
    <name evidence="4" type="ORF">IRJ41_005110</name>
</gene>
<dbReference type="EMBL" id="JAFHDT010000009">
    <property type="protein sequence ID" value="KAI7805341.1"/>
    <property type="molecule type" value="Genomic_DNA"/>
</dbReference>
<feature type="domain" description="DUF6729" evidence="3">
    <location>
        <begin position="54"/>
        <end position="285"/>
    </location>
</feature>
<feature type="compositionally biased region" description="Low complexity" evidence="1">
    <location>
        <begin position="694"/>
        <end position="706"/>
    </location>
</feature>
<evidence type="ECO:0000313" key="5">
    <source>
        <dbReference type="Proteomes" id="UP001059041"/>
    </source>
</evidence>
<feature type="region of interest" description="Disordered" evidence="1">
    <location>
        <begin position="25"/>
        <end position="46"/>
    </location>
</feature>
<feature type="compositionally biased region" description="Acidic residues" evidence="1">
    <location>
        <begin position="648"/>
        <end position="676"/>
    </location>
</feature>
<dbReference type="AlphaFoldDB" id="A0A9W7WN93"/>
<dbReference type="PANTHER" id="PTHR24401">
    <property type="entry name" value="SI:CH211-243P7.3-RELATED"/>
    <property type="match status" value="1"/>
</dbReference>
<feature type="chain" id="PRO_5040732003" description="DUF6729 domain-containing protein" evidence="2">
    <location>
        <begin position="27"/>
        <end position="1123"/>
    </location>
</feature>
<evidence type="ECO:0000256" key="1">
    <source>
        <dbReference type="SAM" id="MobiDB-lite"/>
    </source>
</evidence>
<evidence type="ECO:0000259" key="3">
    <source>
        <dbReference type="Pfam" id="PF20499"/>
    </source>
</evidence>
<keyword evidence="2" id="KW-0732">Signal</keyword>
<feature type="region of interest" description="Disordered" evidence="1">
    <location>
        <begin position="694"/>
        <end position="763"/>
    </location>
</feature>
<dbReference type="PANTHER" id="PTHR24401:SF29">
    <property type="entry name" value="SI:CH211-243P7.3-RELATED"/>
    <property type="match status" value="1"/>
</dbReference>
<feature type="region of interest" description="Disordered" evidence="1">
    <location>
        <begin position="647"/>
        <end position="676"/>
    </location>
</feature>
<dbReference type="Pfam" id="PF20499">
    <property type="entry name" value="DUF6729"/>
    <property type="match status" value="1"/>
</dbReference>
<organism evidence="4 5">
    <name type="scientific">Triplophysa rosa</name>
    <name type="common">Cave loach</name>
    <dbReference type="NCBI Taxonomy" id="992332"/>
    <lineage>
        <taxon>Eukaryota</taxon>
        <taxon>Metazoa</taxon>
        <taxon>Chordata</taxon>
        <taxon>Craniata</taxon>
        <taxon>Vertebrata</taxon>
        <taxon>Euteleostomi</taxon>
        <taxon>Actinopterygii</taxon>
        <taxon>Neopterygii</taxon>
        <taxon>Teleostei</taxon>
        <taxon>Ostariophysi</taxon>
        <taxon>Cypriniformes</taxon>
        <taxon>Nemacheilidae</taxon>
        <taxon>Triplophysa</taxon>
    </lineage>
</organism>
<accession>A0A9W7WN93</accession>
<keyword evidence="5" id="KW-1185">Reference proteome</keyword>
<dbReference type="OrthoDB" id="10057688at2759"/>
<sequence>MRRCLFCGSRSLFLLCFAAVASQSTSQPEGLPSSERAAPKKQPAPTELLLPEGWKQTLPKEQHLWVSKALFSREKSGRLALTKNLRLWWSPPGPRPLYSQPPSKPDAFFHSRLFLWVPYRMWAYKLLCSQPNCRRRGVQLTACGMYKTVRRVLDLNGWYFMATEYLECRSCKKKLAAWSRDILNQLDPSHRDQFPAVLTYRLSCDREVVRLLRGRTLGNSATALYRHLCVRHKEHWLSQSALYLSVLKTFVTQDTDPSRLVAPLPQMVPVPGPSWLLSVYAKDILTRLPELKARVTSVYGSILKMDSTKKITKKLAGDAAGTAAWVTDVGNEIGQVLMCVLTEREGNGLLPMCSGLVDRYRRAGEAPPQVLYVDRDCCSAGGKGKAAAMFSEWDQLVVRLDLWHFMRRIAVGVTTDCHPLYGPFMGRLSACIFEWDAGDVERLKEACDCKPTAQELARHCRRRTRGARETKELIEQLLEDFMEATDTMGVGLFDKDRMNEIWRTQQRHIDCIQDPPGAQLYRKIGQVTKGGVILPQYRCARGSTSLESFHLHLNRFVPGTSANDLHFQMYLLEGLVQWNEARAVAAVEGGSRKDICYGGQLQRYANTLSQQFMGLNLAEDYTSPGEYTGELIGVEYLYSQTSITFGEDFGDDPDIPDGIQEQDLESDLESDEGFADIDMDGEPLEIMALSLEPPEQVQQQAEAIQPRGPSSAQTESSLRDEPPTQSQGVPSHAAESSLPEPTIDEPPTQGQMESLGPDGKPGYDHVVRLANSLVDLRSKGFITQQKVDEIVTLWDKLSEDDKGALIYPARHRERLVKGRFKVSHSKTNVTPGADSLKRCFLGEGSGPAQWPNASRLVEAVCLALCRIYPARQTVAGVRVNRWAAILRDYRIIRDVVLDSPRLMAETQLQLFELNQQTLSQWHNARIKKQESEVLQQGIRTFASPLVASEPLPPVMFKHVEPVRHGHPAYEFDIPADASGQAAQRVRGQPSSVGAAAVAMPAAAQVRGQPPPVQVGFAVPDTAHLRQATDTAAIAVPAATPPGPKVPRTTAWRRRKAAEAAEAAAAQGATKKKRQQTEQYVCQKCGQPKTKEFGHSQFRGVHFCAKTSGKTVEQWTEEMRRGQR</sequence>
<comment type="caution">
    <text evidence="4">The sequence shown here is derived from an EMBL/GenBank/DDBJ whole genome shotgun (WGS) entry which is preliminary data.</text>
</comment>
<name>A0A9W7WN93_TRIRA</name>
<evidence type="ECO:0000313" key="4">
    <source>
        <dbReference type="EMBL" id="KAI7805341.1"/>
    </source>
</evidence>
<reference evidence="4" key="1">
    <citation type="submission" date="2021-02" db="EMBL/GenBank/DDBJ databases">
        <title>Comparative genomics reveals that relaxation of natural selection precedes convergent phenotypic evolution of cavefish.</title>
        <authorList>
            <person name="Peng Z."/>
        </authorList>
    </citation>
    <scope>NUCLEOTIDE SEQUENCE</scope>
    <source>
        <tissue evidence="4">Muscle</tissue>
    </source>
</reference>